<comment type="caution">
    <text evidence="4">The sequence shown here is derived from an EMBL/GenBank/DDBJ whole genome shotgun (WGS) entry which is preliminary data.</text>
</comment>
<dbReference type="InterPro" id="IPR016186">
    <property type="entry name" value="C-type_lectin-like/link_sf"/>
</dbReference>
<name>A0A7J7JRC1_BUGNE</name>
<protein>
    <recommendedName>
        <fullName evidence="3">C-type lectin domain-containing protein</fullName>
    </recommendedName>
</protein>
<dbReference type="Proteomes" id="UP000593567">
    <property type="component" value="Unassembled WGS sequence"/>
</dbReference>
<dbReference type="SUPFAM" id="SSF56436">
    <property type="entry name" value="C-type lectin-like"/>
    <property type="match status" value="1"/>
</dbReference>
<dbReference type="PROSITE" id="PS00615">
    <property type="entry name" value="C_TYPE_LECTIN_1"/>
    <property type="match status" value="1"/>
</dbReference>
<feature type="chain" id="PRO_5029773766" description="C-type lectin domain-containing protein" evidence="2">
    <location>
        <begin position="20"/>
        <end position="166"/>
    </location>
</feature>
<dbReference type="InterPro" id="IPR001304">
    <property type="entry name" value="C-type_lectin-like"/>
</dbReference>
<dbReference type="EMBL" id="VXIV02001939">
    <property type="protein sequence ID" value="KAF6028547.1"/>
    <property type="molecule type" value="Genomic_DNA"/>
</dbReference>
<dbReference type="InterPro" id="IPR016187">
    <property type="entry name" value="CTDL_fold"/>
</dbReference>
<dbReference type="AlphaFoldDB" id="A0A7J7JRC1"/>
<keyword evidence="1" id="KW-1015">Disulfide bond</keyword>
<keyword evidence="2" id="KW-0732">Signal</keyword>
<keyword evidence="5" id="KW-1185">Reference proteome</keyword>
<evidence type="ECO:0000256" key="2">
    <source>
        <dbReference type="SAM" id="SignalP"/>
    </source>
</evidence>
<dbReference type="PROSITE" id="PS50041">
    <property type="entry name" value="C_TYPE_LECTIN_2"/>
    <property type="match status" value="1"/>
</dbReference>
<feature type="signal peptide" evidence="2">
    <location>
        <begin position="1"/>
        <end position="19"/>
    </location>
</feature>
<dbReference type="Pfam" id="PF00059">
    <property type="entry name" value="Lectin_C"/>
    <property type="match status" value="1"/>
</dbReference>
<proteinExistence type="predicted"/>
<evidence type="ECO:0000256" key="1">
    <source>
        <dbReference type="ARBA" id="ARBA00023157"/>
    </source>
</evidence>
<dbReference type="OrthoDB" id="10255512at2759"/>
<sequence length="166" mass="19280">MKSHWPTILSLLILTLCRANSNKANYRCPPEYTHYSNMDICLRLSEDTANWEGARLTCENNGETLLALDNLRLINWFKTLRARNPYWANSGMVWISGKKLDNEPWKWHGRSLENIVLGDWDHLQPNGNTSFPGSCILVLDAPKYTWDDYGCYSLQRYVCERPGQDH</sequence>
<reference evidence="4" key="1">
    <citation type="submission" date="2020-06" db="EMBL/GenBank/DDBJ databases">
        <title>Draft genome of Bugula neritina, a colonial animal packing powerful symbionts and potential medicines.</title>
        <authorList>
            <person name="Rayko M."/>
        </authorList>
    </citation>
    <scope>NUCLEOTIDE SEQUENCE [LARGE SCALE GENOMIC DNA]</scope>
    <source>
        <strain evidence="4">Kwan_BN1</strain>
    </source>
</reference>
<dbReference type="SMART" id="SM00034">
    <property type="entry name" value="CLECT"/>
    <property type="match status" value="1"/>
</dbReference>
<evidence type="ECO:0000259" key="3">
    <source>
        <dbReference type="PROSITE" id="PS50041"/>
    </source>
</evidence>
<organism evidence="4 5">
    <name type="scientific">Bugula neritina</name>
    <name type="common">Brown bryozoan</name>
    <name type="synonym">Sertularia neritina</name>
    <dbReference type="NCBI Taxonomy" id="10212"/>
    <lineage>
        <taxon>Eukaryota</taxon>
        <taxon>Metazoa</taxon>
        <taxon>Spiralia</taxon>
        <taxon>Lophotrochozoa</taxon>
        <taxon>Bryozoa</taxon>
        <taxon>Gymnolaemata</taxon>
        <taxon>Cheilostomatida</taxon>
        <taxon>Flustrina</taxon>
        <taxon>Buguloidea</taxon>
        <taxon>Bugulidae</taxon>
        <taxon>Bugula</taxon>
    </lineage>
</organism>
<dbReference type="CDD" id="cd00037">
    <property type="entry name" value="CLECT"/>
    <property type="match status" value="1"/>
</dbReference>
<evidence type="ECO:0000313" key="4">
    <source>
        <dbReference type="EMBL" id="KAF6028547.1"/>
    </source>
</evidence>
<evidence type="ECO:0000313" key="5">
    <source>
        <dbReference type="Proteomes" id="UP000593567"/>
    </source>
</evidence>
<gene>
    <name evidence="4" type="ORF">EB796_013137</name>
</gene>
<dbReference type="Gene3D" id="3.10.100.10">
    <property type="entry name" value="Mannose-Binding Protein A, subunit A"/>
    <property type="match status" value="1"/>
</dbReference>
<accession>A0A7J7JRC1</accession>
<dbReference type="InterPro" id="IPR018378">
    <property type="entry name" value="C-type_lectin_CS"/>
</dbReference>
<feature type="domain" description="C-type lectin" evidence="3">
    <location>
        <begin position="41"/>
        <end position="160"/>
    </location>
</feature>